<evidence type="ECO:0000313" key="1">
    <source>
        <dbReference type="EMBL" id="GBP16863.1"/>
    </source>
</evidence>
<dbReference type="EMBL" id="BGZK01000082">
    <property type="protein sequence ID" value="GBP16863.1"/>
    <property type="molecule type" value="Genomic_DNA"/>
</dbReference>
<organism evidence="1 2">
    <name type="scientific">Eumeta variegata</name>
    <name type="common">Bagworm moth</name>
    <name type="synonym">Eumeta japonica</name>
    <dbReference type="NCBI Taxonomy" id="151549"/>
    <lineage>
        <taxon>Eukaryota</taxon>
        <taxon>Metazoa</taxon>
        <taxon>Ecdysozoa</taxon>
        <taxon>Arthropoda</taxon>
        <taxon>Hexapoda</taxon>
        <taxon>Insecta</taxon>
        <taxon>Pterygota</taxon>
        <taxon>Neoptera</taxon>
        <taxon>Endopterygota</taxon>
        <taxon>Lepidoptera</taxon>
        <taxon>Glossata</taxon>
        <taxon>Ditrysia</taxon>
        <taxon>Tineoidea</taxon>
        <taxon>Psychidae</taxon>
        <taxon>Oiketicinae</taxon>
        <taxon>Eumeta</taxon>
    </lineage>
</organism>
<keyword evidence="2" id="KW-1185">Reference proteome</keyword>
<sequence length="122" mass="14128">MPEEVGPPASTPLPLRPPFARRPTAVVHNSFYVYETEKFGFQLRYSKSLEKFSDALKRGNDSDQDRLFWNSVVNVPLTPDLRARWSDFQVSQLEKKRLWKGMYRQGDDWTKNAGQVRIGLAP</sequence>
<comment type="caution">
    <text evidence="1">The sequence shown here is derived from an EMBL/GenBank/DDBJ whole genome shotgun (WGS) entry which is preliminary data.</text>
</comment>
<dbReference type="Proteomes" id="UP000299102">
    <property type="component" value="Unassembled WGS sequence"/>
</dbReference>
<accession>A0A4C1TS86</accession>
<reference evidence="1 2" key="1">
    <citation type="journal article" date="2019" name="Commun. Biol.">
        <title>The bagworm genome reveals a unique fibroin gene that provides high tensile strength.</title>
        <authorList>
            <person name="Kono N."/>
            <person name="Nakamura H."/>
            <person name="Ohtoshi R."/>
            <person name="Tomita M."/>
            <person name="Numata K."/>
            <person name="Arakawa K."/>
        </authorList>
    </citation>
    <scope>NUCLEOTIDE SEQUENCE [LARGE SCALE GENOMIC DNA]</scope>
</reference>
<evidence type="ECO:0000313" key="2">
    <source>
        <dbReference type="Proteomes" id="UP000299102"/>
    </source>
</evidence>
<name>A0A4C1TS86_EUMVA</name>
<protein>
    <submittedName>
        <fullName evidence="1">Uncharacterized protein</fullName>
    </submittedName>
</protein>
<gene>
    <name evidence="1" type="ORF">EVAR_13243_1</name>
</gene>
<dbReference type="AlphaFoldDB" id="A0A4C1TS86"/>
<proteinExistence type="predicted"/>